<evidence type="ECO:0000259" key="1">
    <source>
        <dbReference type="Pfam" id="PF01738"/>
    </source>
</evidence>
<organism evidence="2 3">
    <name type="scientific">Nocardioides furvisabuli</name>
    <dbReference type="NCBI Taxonomy" id="375542"/>
    <lineage>
        <taxon>Bacteria</taxon>
        <taxon>Bacillati</taxon>
        <taxon>Actinomycetota</taxon>
        <taxon>Actinomycetes</taxon>
        <taxon>Propionibacteriales</taxon>
        <taxon>Nocardioidaceae</taxon>
        <taxon>Nocardioides</taxon>
    </lineage>
</organism>
<evidence type="ECO:0000313" key="3">
    <source>
        <dbReference type="Proteomes" id="UP001501161"/>
    </source>
</evidence>
<comment type="caution">
    <text evidence="2">The sequence shown here is derived from an EMBL/GenBank/DDBJ whole genome shotgun (WGS) entry which is preliminary data.</text>
</comment>
<evidence type="ECO:0000313" key="2">
    <source>
        <dbReference type="EMBL" id="GAA2108532.1"/>
    </source>
</evidence>
<reference evidence="2 3" key="1">
    <citation type="journal article" date="2019" name="Int. J. Syst. Evol. Microbiol.">
        <title>The Global Catalogue of Microorganisms (GCM) 10K type strain sequencing project: providing services to taxonomists for standard genome sequencing and annotation.</title>
        <authorList>
            <consortium name="The Broad Institute Genomics Platform"/>
            <consortium name="The Broad Institute Genome Sequencing Center for Infectious Disease"/>
            <person name="Wu L."/>
            <person name="Ma J."/>
        </authorList>
    </citation>
    <scope>NUCLEOTIDE SEQUENCE [LARGE SCALE GENOMIC DNA]</scope>
    <source>
        <strain evidence="2 3">JCM 13813</strain>
    </source>
</reference>
<keyword evidence="3" id="KW-1185">Reference proteome</keyword>
<dbReference type="InterPro" id="IPR029058">
    <property type="entry name" value="AB_hydrolase_fold"/>
</dbReference>
<gene>
    <name evidence="2" type="ORF">GCM10009726_22870</name>
</gene>
<protein>
    <submittedName>
        <fullName evidence="2">Dienelactone hydrolase family protein</fullName>
    </submittedName>
</protein>
<dbReference type="SUPFAM" id="SSF53474">
    <property type="entry name" value="alpha/beta-Hydrolases"/>
    <property type="match status" value="1"/>
</dbReference>
<dbReference type="Gene3D" id="3.40.50.1820">
    <property type="entry name" value="alpha/beta hydrolase"/>
    <property type="match status" value="1"/>
</dbReference>
<feature type="domain" description="Dienelactone hydrolase" evidence="1">
    <location>
        <begin position="46"/>
        <end position="164"/>
    </location>
</feature>
<dbReference type="EMBL" id="BAAAMQ010000011">
    <property type="protein sequence ID" value="GAA2108532.1"/>
    <property type="molecule type" value="Genomic_DNA"/>
</dbReference>
<accession>A0ABN2XB53</accession>
<dbReference type="Pfam" id="PF01738">
    <property type="entry name" value="DLH"/>
    <property type="match status" value="1"/>
</dbReference>
<dbReference type="InterPro" id="IPR002925">
    <property type="entry name" value="Dienelactn_hydro"/>
</dbReference>
<name>A0ABN2XB53_9ACTN</name>
<dbReference type="GO" id="GO:0016787">
    <property type="term" value="F:hydrolase activity"/>
    <property type="evidence" value="ECO:0007669"/>
    <property type="project" value="UniProtKB-KW"/>
</dbReference>
<sequence>MDLPFRHGADAGRFLVVDALASWTRTEHTADVAGRPTTHPVWRKGAGPGVIVVHEIPGITPEVVAFAQEVVAAGHTVLMPSLFGADGAPMTAATTAKALGRVCVSREFTTLRTGETTPVAGWLRSLARELHAEVGGPGVGALGMCFTGGFALAMMVDPSVTAPVLCQPSTPFAVTPGRSRDLNLSPGDLDIVKGRCAAGQQVLGLRFRSDPAVGKRFDTLTTELGEAFIRVEFEGKGHSTVTIHRQQAGVDAVLGFFRDKLGAG</sequence>
<proteinExistence type="predicted"/>
<keyword evidence="2" id="KW-0378">Hydrolase</keyword>
<dbReference type="Proteomes" id="UP001501161">
    <property type="component" value="Unassembled WGS sequence"/>
</dbReference>